<dbReference type="KEGG" id="sacr:SacRon12I_06895"/>
<evidence type="ECO:0000313" key="2">
    <source>
        <dbReference type="Proteomes" id="UP000011280"/>
    </source>
</evidence>
<dbReference type="PATRIC" id="fig|1028567.7.peg.1360"/>
<dbReference type="GO" id="GO:0008986">
    <property type="term" value="F:pyruvate, water dikinase activity"/>
    <property type="evidence" value="ECO:0007669"/>
    <property type="project" value="UniProtKB-EC"/>
</dbReference>
<evidence type="ECO:0000313" key="1">
    <source>
        <dbReference type="EMBL" id="AGE73614.1"/>
    </source>
</evidence>
<dbReference type="HOGENOM" id="CLU_3094281_0_0_2"/>
<sequence>MYILRLLNFLVRAGIDSISVNPDAVISVRRQVASVEQKILLEGLSKNKRKS</sequence>
<dbReference type="InterPro" id="IPR040442">
    <property type="entry name" value="Pyrv_kinase-like_dom_sf"/>
</dbReference>
<dbReference type="Gene3D" id="3.20.20.60">
    <property type="entry name" value="Phosphoenolpyruvate-binding domains"/>
    <property type="match status" value="1"/>
</dbReference>
<proteinExistence type="predicted"/>
<gene>
    <name evidence="1" type="ORF">SacRon12I_06895</name>
</gene>
<keyword evidence="1" id="KW-0670">Pyruvate</keyword>
<organism evidence="2">
    <name type="scientific">Sulfolobus acidocaldarius Ron12/I</name>
    <dbReference type="NCBI Taxonomy" id="1028567"/>
    <lineage>
        <taxon>Archaea</taxon>
        <taxon>Thermoproteota</taxon>
        <taxon>Thermoprotei</taxon>
        <taxon>Sulfolobales</taxon>
        <taxon>Sulfolobaceae</taxon>
        <taxon>Sulfolobus</taxon>
    </lineage>
</organism>
<accession>M1J2G2</accession>
<name>M1J2G2_9CREN</name>
<dbReference type="Proteomes" id="UP000011280">
    <property type="component" value="Chromosome"/>
</dbReference>
<reference evidence="1 2" key="1">
    <citation type="journal article" date="2012" name="ISME J.">
        <title>Genomic evidence of rapid, global-scale gene flow in a Sulfolobus species.</title>
        <authorList>
            <person name="Mao D."/>
            <person name="Grogan D."/>
        </authorList>
    </citation>
    <scope>NUCLEOTIDE SEQUENCE [LARGE SCALE GENOMIC DNA]</scope>
    <source>
        <strain evidence="1 2">Ron12/I</strain>
    </source>
</reference>
<keyword evidence="1" id="KW-0808">Transferase</keyword>
<dbReference type="EC" id="2.7.9.2" evidence="1"/>
<dbReference type="AlphaFoldDB" id="M1J2G2"/>
<dbReference type="EMBL" id="CP002818">
    <property type="protein sequence ID" value="AGE73614.1"/>
    <property type="molecule type" value="Genomic_DNA"/>
</dbReference>
<protein>
    <submittedName>
        <fullName evidence="1">Phosphoenolpyruvate synthase</fullName>
        <ecNumber evidence="1">2.7.9.2</ecNumber>
    </submittedName>
</protein>